<evidence type="ECO:0000313" key="2">
    <source>
        <dbReference type="EMBL" id="ODP27112.1"/>
    </source>
</evidence>
<dbReference type="Proteomes" id="UP000094578">
    <property type="component" value="Unassembled WGS sequence"/>
</dbReference>
<evidence type="ECO:0000313" key="3">
    <source>
        <dbReference type="Proteomes" id="UP000094578"/>
    </source>
</evidence>
<proteinExistence type="predicted"/>
<keyword evidence="1" id="KW-0812">Transmembrane</keyword>
<feature type="transmembrane region" description="Helical" evidence="1">
    <location>
        <begin position="7"/>
        <end position="24"/>
    </location>
</feature>
<accession>A0A1E3KZZ6</accession>
<feature type="transmembrane region" description="Helical" evidence="1">
    <location>
        <begin position="30"/>
        <end position="47"/>
    </location>
</feature>
<sequence>MSKGLSLWFAVSSIVLLMFCAIAISYSAWLAILLGVVAIGNIGWGFVTKAKRQRQSGTPTI</sequence>
<reference evidence="2 3" key="1">
    <citation type="submission" date="2016-08" db="EMBL/GenBank/DDBJ databases">
        <title>Genome sequencing of Paenibacillus sp. TI45-13ar, isolated from Korean traditional nuruk.</title>
        <authorList>
            <person name="Kim S.-J."/>
        </authorList>
    </citation>
    <scope>NUCLEOTIDE SEQUENCE [LARGE SCALE GENOMIC DNA]</scope>
    <source>
        <strain evidence="2 3">TI45-13ar</strain>
    </source>
</reference>
<name>A0A1E3KZZ6_9BACL</name>
<dbReference type="PATRIC" id="fig|1886670.3.peg.3572"/>
<protein>
    <submittedName>
        <fullName evidence="2">Uncharacterized protein</fullName>
    </submittedName>
</protein>
<keyword evidence="1" id="KW-0472">Membrane</keyword>
<keyword evidence="3" id="KW-1185">Reference proteome</keyword>
<keyword evidence="1" id="KW-1133">Transmembrane helix</keyword>
<dbReference type="AlphaFoldDB" id="A0A1E3KZZ6"/>
<organism evidence="2 3">
    <name type="scientific">Paenibacillus nuruki</name>
    <dbReference type="NCBI Taxonomy" id="1886670"/>
    <lineage>
        <taxon>Bacteria</taxon>
        <taxon>Bacillati</taxon>
        <taxon>Bacillota</taxon>
        <taxon>Bacilli</taxon>
        <taxon>Bacillales</taxon>
        <taxon>Paenibacillaceae</taxon>
        <taxon>Paenibacillus</taxon>
    </lineage>
</organism>
<gene>
    <name evidence="2" type="ORF">PTI45_03532</name>
</gene>
<dbReference type="EMBL" id="MDER01000067">
    <property type="protein sequence ID" value="ODP27112.1"/>
    <property type="molecule type" value="Genomic_DNA"/>
</dbReference>
<comment type="caution">
    <text evidence="2">The sequence shown here is derived from an EMBL/GenBank/DDBJ whole genome shotgun (WGS) entry which is preliminary data.</text>
</comment>
<dbReference type="RefSeq" id="WP_069328901.1">
    <property type="nucleotide sequence ID" value="NZ_MDER01000067.1"/>
</dbReference>
<evidence type="ECO:0000256" key="1">
    <source>
        <dbReference type="SAM" id="Phobius"/>
    </source>
</evidence>